<dbReference type="Gene3D" id="3.90.226.10">
    <property type="entry name" value="2-enoyl-CoA Hydratase, Chain A, domain 1"/>
    <property type="match status" value="2"/>
</dbReference>
<gene>
    <name evidence="3" type="ORF">BATDEDRAFT_25559</name>
</gene>
<dbReference type="GO" id="GO:0008236">
    <property type="term" value="F:serine-type peptidase activity"/>
    <property type="evidence" value="ECO:0007669"/>
    <property type="project" value="InterPro"/>
</dbReference>
<proteinExistence type="predicted"/>
<dbReference type="HOGENOM" id="CLU_259046_0_0_1"/>
<feature type="region of interest" description="Disordered" evidence="1">
    <location>
        <begin position="348"/>
        <end position="384"/>
    </location>
</feature>
<evidence type="ECO:0000313" key="3">
    <source>
        <dbReference type="EMBL" id="EGF79775.1"/>
    </source>
</evidence>
<sequence length="1331" mass="150587">MWIQHITKSLKLYAYKTTVVKGQPLSMNDLCIYLLWHNCIDCELYKLTDHTSHSIIPQMIVFLVAVLAAASCINAQIPTEQPAFVEHAWSKYRPINLYRDAGLFTFFPYTLEQRNVLVSNAENAWVNFESKMKHHGQEANPYPALEHIRNNIETLTDKQLQLGLLDAFTRTRDAHTFMTLAGPYSCFYVTTGIFFQFIDGPGDMIKNPTIVVSKPVNREIFDLLRNTAYSQIRVGDQLVSINGLTFYQWKNKHRNVIGGSTESHSQRLALKYLTSRHGSHTPLPDEDSIKLKLKSRGGIIYEVDALHMSKHRYSCWKYSSKLYKHLTGVVLSIPLKNTVAVKSNSHALSTTTVDDRTTSSQSTKSLVTPRHIRKRDQNSQYQDTGRLSKRDLRISFYQTSILGLSWTIWRPNDQNMGIIRLASFSCTSRTTNMQNTLEAILEVTRLLKTVLKNTNSILIDVREGGGGCPIFANAIPQLFKSKLEPFQVKYLINKVTSNMFANSPEELKSSRNAWSKTPAGSKYSVLHYIMDPKELGTYNPIYDKPMGVFTSGNCVSACEVMTESVQSFGIGTVFGEDVTTAGAGANGWDLDPELIFYDPTDFKPMPFKKELTSDTKETFYNGMAVGHRAFVRNVNHKEHPIEDIGIHITKSLKLYAYKTTVVKGQPLSMNDLCIYLLWHKPACIDCELYKLTDHTSHSIIPQMIVFLVAVLAAASCINAQIPTEQPAFVEHAWSKYRPINLYRDAGLFTFFPYTLEQRNVLVSNAENAWVNFESKMEYHGQEANPYPALEHIRNNIETLTDKQLQLGLLDAFTRTRDAHTFMTLAGPYSCFYVTTGIFFQFIDGPGDMIQDPTIVVSKPVNREIFDLLRNTAYSRIRVGDQLVSINGLTFYQWKNKHRNVIGGSTESHSQRLALKYLTFRYGSYTPLPSEDSIKLKLKSRNGIIYEVDALHMSKHRYSCWEYSSKLYKHLTGVNLDIHLENTVAVKSNSHALSTTTVDDRTTSSQSTKSLVTPRHIRKRDQISQYQDTGRLSKRDLRISFYQTSILGLSWTIWRPNDQNMGIIRLASFSCTSRTTNMQNTLEAILEVTRLLKTVLKNTNSILIDVREGGGGCPIFANAIPQLFKSKLEPFQVKYLINKVTSNMFANSPEELKSSRNAWSKTPAGSKYSVLHYIMDPKELGTYNPIYDKPMGVFTSGNCVSACEVMTESVQSFGIGTVFGEDVTTAGAGANGWDLDPELIFYDPTDFKPMPFKKELTSDTKETFYNGMAVGHRAFVRNVNHKEHPIEDIGIVSDVVIRPRLEDILSGGTINSQYNYIANYLIEAGKRPAKTV</sequence>
<dbReference type="InterPro" id="IPR036034">
    <property type="entry name" value="PDZ_sf"/>
</dbReference>
<reference evidence="3 4" key="1">
    <citation type="submission" date="2009-12" db="EMBL/GenBank/DDBJ databases">
        <title>The draft genome of Batrachochytrium dendrobatidis.</title>
        <authorList>
            <consortium name="US DOE Joint Genome Institute (JGI-PGF)"/>
            <person name="Kuo A."/>
            <person name="Salamov A."/>
            <person name="Schmutz J."/>
            <person name="Lucas S."/>
            <person name="Pitluck S."/>
            <person name="Rosenblum E."/>
            <person name="Stajich J."/>
            <person name="Eisen M."/>
            <person name="Grigoriev I.V."/>
        </authorList>
    </citation>
    <scope>NUCLEOTIDE SEQUENCE [LARGE SCALE GENOMIC DNA]</scope>
    <source>
        <strain evidence="4">JAM81 / FGSC 10211</strain>
    </source>
</reference>
<dbReference type="GO" id="GO:0006508">
    <property type="term" value="P:proteolysis"/>
    <property type="evidence" value="ECO:0007669"/>
    <property type="project" value="InterPro"/>
</dbReference>
<dbReference type="Proteomes" id="UP000007241">
    <property type="component" value="Unassembled WGS sequence"/>
</dbReference>
<organism evidence="3 4">
    <name type="scientific">Batrachochytrium dendrobatidis (strain JAM81 / FGSC 10211)</name>
    <name type="common">Frog chytrid fungus</name>
    <dbReference type="NCBI Taxonomy" id="684364"/>
    <lineage>
        <taxon>Eukaryota</taxon>
        <taxon>Fungi</taxon>
        <taxon>Fungi incertae sedis</taxon>
        <taxon>Chytridiomycota</taxon>
        <taxon>Chytridiomycota incertae sedis</taxon>
        <taxon>Chytridiomycetes</taxon>
        <taxon>Rhizophydiales</taxon>
        <taxon>Rhizophydiales incertae sedis</taxon>
        <taxon>Batrachochytrium</taxon>
    </lineage>
</organism>
<keyword evidence="4" id="KW-1185">Reference proteome</keyword>
<dbReference type="InterPro" id="IPR005151">
    <property type="entry name" value="Tail-specific_protease"/>
</dbReference>
<dbReference type="PANTHER" id="PTHR32060:SF22">
    <property type="entry name" value="CARBOXYL-TERMINAL-PROCESSING PEPTIDASE 3, CHLOROPLASTIC"/>
    <property type="match status" value="1"/>
</dbReference>
<feature type="domain" description="Tail specific protease" evidence="2">
    <location>
        <begin position="1060"/>
        <end position="1228"/>
    </location>
</feature>
<accession>F4P4X8</accession>
<dbReference type="FunFam" id="3.90.226.10:FF:000130">
    <property type="entry name" value="Uncharacterized protein"/>
    <property type="match status" value="2"/>
</dbReference>
<protein>
    <recommendedName>
        <fullName evidence="2">Tail specific protease domain-containing protein</fullName>
    </recommendedName>
</protein>
<dbReference type="OrthoDB" id="2110690at2759"/>
<dbReference type="Gene3D" id="2.30.42.10">
    <property type="match status" value="2"/>
</dbReference>
<evidence type="ECO:0000313" key="4">
    <source>
        <dbReference type="Proteomes" id="UP000007241"/>
    </source>
</evidence>
<dbReference type="GeneID" id="18238815"/>
<feature type="domain" description="Tail specific protease" evidence="2">
    <location>
        <begin position="416"/>
        <end position="584"/>
    </location>
</feature>
<dbReference type="SUPFAM" id="SSF52096">
    <property type="entry name" value="ClpP/crotonase"/>
    <property type="match status" value="2"/>
</dbReference>
<name>F4P4X8_BATDJ</name>
<dbReference type="InterPro" id="IPR029045">
    <property type="entry name" value="ClpP/crotonase-like_dom_sf"/>
</dbReference>
<dbReference type="GO" id="GO:0004175">
    <property type="term" value="F:endopeptidase activity"/>
    <property type="evidence" value="ECO:0000318"/>
    <property type="project" value="GO_Central"/>
</dbReference>
<dbReference type="Pfam" id="PF03572">
    <property type="entry name" value="Peptidase_S41"/>
    <property type="match status" value="2"/>
</dbReference>
<evidence type="ECO:0000259" key="2">
    <source>
        <dbReference type="Pfam" id="PF03572"/>
    </source>
</evidence>
<dbReference type="RefSeq" id="XP_006679478.1">
    <property type="nucleotide sequence ID" value="XM_006679415.1"/>
</dbReference>
<evidence type="ECO:0000256" key="1">
    <source>
        <dbReference type="SAM" id="MobiDB-lite"/>
    </source>
</evidence>
<dbReference type="InParanoid" id="F4P4X8"/>
<dbReference type="EMBL" id="GL882885">
    <property type="protein sequence ID" value="EGF79775.1"/>
    <property type="molecule type" value="Genomic_DNA"/>
</dbReference>
<dbReference type="PANTHER" id="PTHR32060">
    <property type="entry name" value="TAIL-SPECIFIC PROTEASE"/>
    <property type="match status" value="1"/>
</dbReference>